<evidence type="ECO:0000313" key="5">
    <source>
        <dbReference type="EMBL" id="RIV75467.1"/>
    </source>
</evidence>
<dbReference type="EMBL" id="QXFK01000019">
    <property type="protein sequence ID" value="RIV75467.1"/>
    <property type="molecule type" value="Genomic_DNA"/>
</dbReference>
<dbReference type="SMART" id="SM00448">
    <property type="entry name" value="REC"/>
    <property type="match status" value="1"/>
</dbReference>
<dbReference type="InterPro" id="IPR011006">
    <property type="entry name" value="CheY-like_superfamily"/>
</dbReference>
<dbReference type="InterPro" id="IPR001789">
    <property type="entry name" value="Sig_transdc_resp-reg_receiver"/>
</dbReference>
<feature type="domain" description="Response regulatory" evidence="4">
    <location>
        <begin position="34"/>
        <end position="144"/>
    </location>
</feature>
<evidence type="ECO:0000313" key="6">
    <source>
        <dbReference type="Proteomes" id="UP000285092"/>
    </source>
</evidence>
<dbReference type="GO" id="GO:0000160">
    <property type="term" value="P:phosphorelay signal transduction system"/>
    <property type="evidence" value="ECO:0007669"/>
    <property type="project" value="InterPro"/>
</dbReference>
<dbReference type="SUPFAM" id="SSF52172">
    <property type="entry name" value="CheY-like"/>
    <property type="match status" value="1"/>
</dbReference>
<protein>
    <submittedName>
        <fullName evidence="5">Response regulator</fullName>
    </submittedName>
</protein>
<keyword evidence="1 2" id="KW-0597">Phosphoprotein</keyword>
<comment type="caution">
    <text evidence="5">The sequence shown here is derived from an EMBL/GenBank/DDBJ whole genome shotgun (WGS) entry which is preliminary data.</text>
</comment>
<evidence type="ECO:0000256" key="2">
    <source>
        <dbReference type="PROSITE-ProRule" id="PRU00169"/>
    </source>
</evidence>
<keyword evidence="6" id="KW-1185">Reference proteome</keyword>
<name>A0A418NDI7_9SPHN</name>
<evidence type="ECO:0000256" key="3">
    <source>
        <dbReference type="SAM" id="MobiDB-lite"/>
    </source>
</evidence>
<dbReference type="Pfam" id="PF00072">
    <property type="entry name" value="Response_reg"/>
    <property type="match status" value="1"/>
</dbReference>
<sequence length="149" mass="16447">MAEACDASFPRPSRPAGPRPPWRRPMRNGLEGKRILVVEDDYFIAADLTRALQRDQMVVIGPVASVAVANETLTDQAPDAAILDIELGSKTSYRLADRLLEKQVPVLFVTGYDGWHLPEPYLSQPRLTKPAGDKELISALHAMIRSVPC</sequence>
<evidence type="ECO:0000256" key="1">
    <source>
        <dbReference type="ARBA" id="ARBA00022553"/>
    </source>
</evidence>
<feature type="modified residue" description="4-aspartylphosphate" evidence="2">
    <location>
        <position position="84"/>
    </location>
</feature>
<dbReference type="PANTHER" id="PTHR44591">
    <property type="entry name" value="STRESS RESPONSE REGULATOR PROTEIN 1"/>
    <property type="match status" value="1"/>
</dbReference>
<dbReference type="InterPro" id="IPR050595">
    <property type="entry name" value="Bact_response_regulator"/>
</dbReference>
<evidence type="ECO:0000259" key="4">
    <source>
        <dbReference type="PROSITE" id="PS50110"/>
    </source>
</evidence>
<gene>
    <name evidence="5" type="ORF">D2V04_14245</name>
</gene>
<proteinExistence type="predicted"/>
<accession>A0A418NDI7</accession>
<dbReference type="Proteomes" id="UP000285092">
    <property type="component" value="Unassembled WGS sequence"/>
</dbReference>
<reference evidence="5 6" key="1">
    <citation type="submission" date="2018-08" db="EMBL/GenBank/DDBJ databases">
        <title>Altererythrobacter sp.Ery1 and Ery12, the genome sequencing of novel strains in genus Alterythrobacter.</title>
        <authorList>
            <person name="Cheng H."/>
            <person name="Wu Y.-H."/>
            <person name="Fang C."/>
            <person name="Xu X.-W."/>
        </authorList>
    </citation>
    <scope>NUCLEOTIDE SEQUENCE [LARGE SCALE GENOMIC DNA]</scope>
    <source>
        <strain evidence="5 6">Ery1</strain>
    </source>
</reference>
<dbReference type="AlphaFoldDB" id="A0A418NDI7"/>
<dbReference type="PANTHER" id="PTHR44591:SF24">
    <property type="entry name" value="PROTEIN-GLUTAMATE METHYLESTERASE_PROTEIN-GLUTAMINE GLUTAMINASE 1"/>
    <property type="match status" value="1"/>
</dbReference>
<organism evidence="5 6">
    <name type="scientific">Pelagerythrobacter aerophilus</name>
    <dbReference type="NCBI Taxonomy" id="2306995"/>
    <lineage>
        <taxon>Bacteria</taxon>
        <taxon>Pseudomonadati</taxon>
        <taxon>Pseudomonadota</taxon>
        <taxon>Alphaproteobacteria</taxon>
        <taxon>Sphingomonadales</taxon>
        <taxon>Erythrobacteraceae</taxon>
        <taxon>Pelagerythrobacter</taxon>
    </lineage>
</organism>
<dbReference type="PROSITE" id="PS50110">
    <property type="entry name" value="RESPONSE_REGULATORY"/>
    <property type="match status" value="1"/>
</dbReference>
<dbReference type="Gene3D" id="3.40.50.2300">
    <property type="match status" value="1"/>
</dbReference>
<dbReference type="OrthoDB" id="582170at2"/>
<feature type="region of interest" description="Disordered" evidence="3">
    <location>
        <begin position="1"/>
        <end position="26"/>
    </location>
</feature>